<feature type="compositionally biased region" description="Polar residues" evidence="1">
    <location>
        <begin position="162"/>
        <end position="194"/>
    </location>
</feature>
<evidence type="ECO:0000256" key="1">
    <source>
        <dbReference type="SAM" id="MobiDB-lite"/>
    </source>
</evidence>
<sequence length="502" mass="56183">MAGDWFIAYQQHRRLESLPTKSSEMPRKSKVAPPPAPTPSVYSRRTDPPRPFYVVCRACRDEMGITIFGHSSKYQGTFIVKDREVVVLEYSPENRSINCHWETKTRTKLTKADGKYCPVSCAKCGADVGRIYSYLPFYPDIEGVGKVALFKDRIHFDYDIVSSGTQTPTSPNTEDLSEVTQSQEGSVQDSQYQGSEEHVETHPEEQSVSEEIADDILALKRFCLTLDEHQETLSKKFHSSQNSTRNLQRELEDLKGSFKKFETRLSAVESSVQNRLTALESALQIILENQTQSNAPTADTQNGNVDIASRRSNVVVEIPVKRRHRSPSPRPAADQQSQNISPPLSEEPSDESNKDTTSKSKHAETRTTRRAKSQPRQAESTNPPNAQEAGEGGVDEEKSRQARDEEGTRAETSIVISDDESDDDDGAESAAEHASKRAKLNSKNKKEKKQQQQSSVSVKKKRGRPTIGSATKQELRTDKPNENEDYDDRGTTGRTTRSKRSS</sequence>
<evidence type="ECO:0008006" key="4">
    <source>
        <dbReference type="Google" id="ProtNLM"/>
    </source>
</evidence>
<feature type="compositionally biased region" description="Acidic residues" evidence="1">
    <location>
        <begin position="417"/>
        <end position="427"/>
    </location>
</feature>
<organism evidence="2 3">
    <name type="scientific">Orbilia oligospora</name>
    <name type="common">Nematode-trapping fungus</name>
    <name type="synonym">Arthrobotrys oligospora</name>
    <dbReference type="NCBI Taxonomy" id="2813651"/>
    <lineage>
        <taxon>Eukaryota</taxon>
        <taxon>Fungi</taxon>
        <taxon>Dikarya</taxon>
        <taxon>Ascomycota</taxon>
        <taxon>Pezizomycotina</taxon>
        <taxon>Orbiliomycetes</taxon>
        <taxon>Orbiliales</taxon>
        <taxon>Orbiliaceae</taxon>
        <taxon>Orbilia</taxon>
    </lineage>
</organism>
<proteinExistence type="predicted"/>
<evidence type="ECO:0000313" key="2">
    <source>
        <dbReference type="EMBL" id="KAF3185084.1"/>
    </source>
</evidence>
<dbReference type="AlphaFoldDB" id="A0A7C8PZL8"/>
<name>A0A7C8PZL8_ORBOL</name>
<feature type="compositionally biased region" description="Basic and acidic residues" evidence="1">
    <location>
        <begin position="473"/>
        <end position="482"/>
    </location>
</feature>
<protein>
    <recommendedName>
        <fullName evidence="4">Yippee domain-containing protein</fullName>
    </recommendedName>
</protein>
<reference evidence="2 3" key="1">
    <citation type="submission" date="2019-06" db="EMBL/GenBank/DDBJ databases">
        <authorList>
            <person name="Palmer J.M."/>
        </authorList>
    </citation>
    <scope>NUCLEOTIDE SEQUENCE [LARGE SCALE GENOMIC DNA]</scope>
    <source>
        <strain evidence="2 3">TWF788</strain>
    </source>
</reference>
<comment type="caution">
    <text evidence="2">The sequence shown here is derived from an EMBL/GenBank/DDBJ whole genome shotgun (WGS) entry which is preliminary data.</text>
</comment>
<evidence type="ECO:0000313" key="3">
    <source>
        <dbReference type="Proteomes" id="UP000479691"/>
    </source>
</evidence>
<gene>
    <name evidence="2" type="ORF">TWF788_004905</name>
</gene>
<dbReference type="EMBL" id="JAABOE010000022">
    <property type="protein sequence ID" value="KAF3185084.1"/>
    <property type="molecule type" value="Genomic_DNA"/>
</dbReference>
<feature type="region of interest" description="Disordered" evidence="1">
    <location>
        <begin position="316"/>
        <end position="502"/>
    </location>
</feature>
<feature type="compositionally biased region" description="Basic residues" evidence="1">
    <location>
        <begin position="436"/>
        <end position="448"/>
    </location>
</feature>
<feature type="compositionally biased region" description="Basic and acidic residues" evidence="1">
    <location>
        <begin position="351"/>
        <end position="367"/>
    </location>
</feature>
<accession>A0A7C8PZL8</accession>
<feature type="compositionally biased region" description="Basic and acidic residues" evidence="1">
    <location>
        <begin position="195"/>
        <end position="205"/>
    </location>
</feature>
<dbReference type="Proteomes" id="UP000479691">
    <property type="component" value="Unassembled WGS sequence"/>
</dbReference>
<feature type="compositionally biased region" description="Polar residues" evidence="1">
    <location>
        <begin position="374"/>
        <end position="385"/>
    </location>
</feature>
<feature type="region of interest" description="Disordered" evidence="1">
    <location>
        <begin position="17"/>
        <end position="45"/>
    </location>
</feature>
<feature type="region of interest" description="Disordered" evidence="1">
    <location>
        <begin position="162"/>
        <end position="209"/>
    </location>
</feature>
<feature type="compositionally biased region" description="Basic and acidic residues" evidence="1">
    <location>
        <begin position="395"/>
        <end position="409"/>
    </location>
</feature>